<reference evidence="3 4" key="2">
    <citation type="submission" date="2024-07" db="EMBL/GenBank/DDBJ databases">
        <authorList>
            <person name="Akdeniz Z."/>
        </authorList>
    </citation>
    <scope>NUCLEOTIDE SEQUENCE [LARGE SCALE GENOMIC DNA]</scope>
</reference>
<evidence type="ECO:0000313" key="3">
    <source>
        <dbReference type="EMBL" id="CAL6042314.1"/>
    </source>
</evidence>
<sequence>MQLLQYIFASSICKTSAQVMALTDINVQEQCPNDAKCLNLPYNTFMQKYRALIPQEYQQYIDQIDTYATIKDLEMCNIWPADGCTSDVQQCTYFKQCVETCSNSCTFISGSVSRTITPNVTMFGIGPVTFNQPGMLYCGSSAKQNSSVGKSVGIAIGVIIAILLVGGLAFYIMRRNNTTKKPSAFKATAQMTNAYI</sequence>
<dbReference type="AlphaFoldDB" id="A0AA86PXE8"/>
<keyword evidence="4" id="KW-1185">Reference proteome</keyword>
<reference evidence="2" key="1">
    <citation type="submission" date="2023-06" db="EMBL/GenBank/DDBJ databases">
        <authorList>
            <person name="Kurt Z."/>
        </authorList>
    </citation>
    <scope>NUCLEOTIDE SEQUENCE</scope>
</reference>
<dbReference type="Proteomes" id="UP001642409">
    <property type="component" value="Unassembled WGS sequence"/>
</dbReference>
<keyword evidence="1" id="KW-1133">Transmembrane helix</keyword>
<evidence type="ECO:0000313" key="2">
    <source>
        <dbReference type="EMBL" id="CAI9943040.1"/>
    </source>
</evidence>
<comment type="caution">
    <text evidence="2">The sequence shown here is derived from an EMBL/GenBank/DDBJ whole genome shotgun (WGS) entry which is preliminary data.</text>
</comment>
<keyword evidence="1" id="KW-0812">Transmembrane</keyword>
<feature type="transmembrane region" description="Helical" evidence="1">
    <location>
        <begin position="152"/>
        <end position="173"/>
    </location>
</feature>
<evidence type="ECO:0000256" key="1">
    <source>
        <dbReference type="SAM" id="Phobius"/>
    </source>
</evidence>
<evidence type="ECO:0000313" key="4">
    <source>
        <dbReference type="Proteomes" id="UP001642409"/>
    </source>
</evidence>
<gene>
    <name evidence="2" type="ORF">HINF_LOCUS30685</name>
    <name evidence="3" type="ORF">HINF_LOCUS39533</name>
</gene>
<organism evidence="2">
    <name type="scientific">Hexamita inflata</name>
    <dbReference type="NCBI Taxonomy" id="28002"/>
    <lineage>
        <taxon>Eukaryota</taxon>
        <taxon>Metamonada</taxon>
        <taxon>Diplomonadida</taxon>
        <taxon>Hexamitidae</taxon>
        <taxon>Hexamitinae</taxon>
        <taxon>Hexamita</taxon>
    </lineage>
</organism>
<proteinExistence type="predicted"/>
<keyword evidence="1" id="KW-0472">Membrane</keyword>
<dbReference type="EMBL" id="CATOUU010000710">
    <property type="protein sequence ID" value="CAI9943040.1"/>
    <property type="molecule type" value="Genomic_DNA"/>
</dbReference>
<dbReference type="EMBL" id="CAXDID020000153">
    <property type="protein sequence ID" value="CAL6042314.1"/>
    <property type="molecule type" value="Genomic_DNA"/>
</dbReference>
<name>A0AA86PXE8_9EUKA</name>
<protein>
    <submittedName>
        <fullName evidence="3">Hypothetical_protein</fullName>
    </submittedName>
</protein>
<accession>A0AA86PXE8</accession>